<dbReference type="AlphaFoldDB" id="Q41371"/>
<evidence type="ECO:0000313" key="10">
    <source>
        <dbReference type="EMBL" id="BAA08535.1"/>
    </source>
</evidence>
<dbReference type="PROSITE" id="PS50873">
    <property type="entry name" value="PEROXIDASE_4"/>
    <property type="match status" value="1"/>
</dbReference>
<dbReference type="GO" id="GO:0000302">
    <property type="term" value="P:response to reactive oxygen species"/>
    <property type="evidence" value="ECO:0007669"/>
    <property type="project" value="TreeGrafter"/>
</dbReference>
<keyword evidence="6" id="KW-0479">Metal-binding</keyword>
<dbReference type="CDD" id="cd00691">
    <property type="entry name" value="ascorbate_peroxidase"/>
    <property type="match status" value="1"/>
</dbReference>
<dbReference type="PANTHER" id="PTHR31356">
    <property type="entry name" value="THYLAKOID LUMENAL 29 KDA PROTEIN, CHLOROPLASTIC-RELATED"/>
    <property type="match status" value="1"/>
</dbReference>
<dbReference type="Pfam" id="PF00141">
    <property type="entry name" value="peroxidase"/>
    <property type="match status" value="1"/>
</dbReference>
<comment type="cofactor">
    <cofactor evidence="1">
        <name>heme b</name>
        <dbReference type="ChEBI" id="CHEBI:60344"/>
    </cofactor>
</comment>
<dbReference type="PeroxiBase" id="2469">
    <property type="entry name" value="SoAPx04"/>
</dbReference>
<dbReference type="PROSITE" id="PS00436">
    <property type="entry name" value="PEROXIDASE_2"/>
    <property type="match status" value="1"/>
</dbReference>
<sequence>MGRVPIVNENYRRVIEAARRDLHRSLVQDNNNSAPILLRLSFHDAVDYDAATKRGGANGSVRLAQELNRTPNKGIETAVRFCEPIKRRHPDITYADLYQLAGIVAVEVTGGPAIDADVADQDNIPNPRRGADHLRTVFYRMGLNDKDIVVLSGAHALGGAHKDRSGFDGDFTRNPLTFDNSYFVELLRGDTPGLVKFPTDKALLTDPRFRPFVDLYARDQRAFFRDYAESHKKMSLLGLNHPESNLYESNSCSTRLSVVLNPTLSKTEAVQCNTDMLDPMQLEMVAAQAATDTYNMPIYTAVNCNSLRD</sequence>
<dbReference type="InterPro" id="IPR019793">
    <property type="entry name" value="Peroxidases_heam-ligand_BS"/>
</dbReference>
<comment type="similarity">
    <text evidence="2">Belongs to the peroxidase family. Ascorbate peroxidase subfamily.</text>
</comment>
<organism evidence="10">
    <name type="scientific">Spinacia oleracea</name>
    <name type="common">Spinach</name>
    <dbReference type="NCBI Taxonomy" id="3562"/>
    <lineage>
        <taxon>Eukaryota</taxon>
        <taxon>Viridiplantae</taxon>
        <taxon>Streptophyta</taxon>
        <taxon>Embryophyta</taxon>
        <taxon>Tracheophyta</taxon>
        <taxon>Spermatophyta</taxon>
        <taxon>Magnoliopsida</taxon>
        <taxon>eudicotyledons</taxon>
        <taxon>Gunneridae</taxon>
        <taxon>Pentapetalae</taxon>
        <taxon>Caryophyllales</taxon>
        <taxon>Chenopodiaceae</taxon>
        <taxon>Chenopodioideae</taxon>
        <taxon>Anserineae</taxon>
        <taxon>Spinacia</taxon>
    </lineage>
</organism>
<dbReference type="PRINTS" id="PR00458">
    <property type="entry name" value="PEROXIDASE"/>
</dbReference>
<dbReference type="InterPro" id="IPR019794">
    <property type="entry name" value="Peroxidases_AS"/>
</dbReference>
<dbReference type="GO" id="GO:0046872">
    <property type="term" value="F:metal ion binding"/>
    <property type="evidence" value="ECO:0007669"/>
    <property type="project" value="UniProtKB-KW"/>
</dbReference>
<evidence type="ECO:0000256" key="2">
    <source>
        <dbReference type="ARBA" id="ARBA00006873"/>
    </source>
</evidence>
<dbReference type="InterPro" id="IPR010255">
    <property type="entry name" value="Haem_peroxidase_sf"/>
</dbReference>
<dbReference type="EC" id="1.11.1.11" evidence="3"/>
<dbReference type="GO" id="GO:0034599">
    <property type="term" value="P:cellular response to oxidative stress"/>
    <property type="evidence" value="ECO:0007669"/>
    <property type="project" value="InterPro"/>
</dbReference>
<dbReference type="SUPFAM" id="SSF48113">
    <property type="entry name" value="Heme-dependent peroxidases"/>
    <property type="match status" value="1"/>
</dbReference>
<evidence type="ECO:0000256" key="4">
    <source>
        <dbReference type="ARBA" id="ARBA00022559"/>
    </source>
</evidence>
<dbReference type="GO" id="GO:0020037">
    <property type="term" value="F:heme binding"/>
    <property type="evidence" value="ECO:0007669"/>
    <property type="project" value="InterPro"/>
</dbReference>
<dbReference type="Gene3D" id="1.10.420.10">
    <property type="entry name" value="Peroxidase, domain 2"/>
    <property type="match status" value="1"/>
</dbReference>
<proteinExistence type="evidence at transcript level"/>
<evidence type="ECO:0000256" key="6">
    <source>
        <dbReference type="ARBA" id="ARBA00022723"/>
    </source>
</evidence>
<keyword evidence="8" id="KW-0408">Iron</keyword>
<feature type="domain" description="Plant heme peroxidase family profile" evidence="9">
    <location>
        <begin position="15"/>
        <end position="256"/>
    </location>
</feature>
<dbReference type="EMBL" id="D49679">
    <property type="protein sequence ID" value="BAA08535.1"/>
    <property type="molecule type" value="mRNA"/>
</dbReference>
<dbReference type="InterPro" id="IPR002016">
    <property type="entry name" value="Haem_peroxidase"/>
</dbReference>
<dbReference type="PIR" id="S66265">
    <property type="entry name" value="S66265"/>
</dbReference>
<dbReference type="GO" id="GO:0009507">
    <property type="term" value="C:chloroplast"/>
    <property type="evidence" value="ECO:0007669"/>
    <property type="project" value="TreeGrafter"/>
</dbReference>
<dbReference type="InterPro" id="IPR044831">
    <property type="entry name" value="Ccp1-like"/>
</dbReference>
<dbReference type="GO" id="GO:0042744">
    <property type="term" value="P:hydrogen peroxide catabolic process"/>
    <property type="evidence" value="ECO:0007669"/>
    <property type="project" value="TreeGrafter"/>
</dbReference>
<evidence type="ECO:0000259" key="9">
    <source>
        <dbReference type="PROSITE" id="PS50873"/>
    </source>
</evidence>
<dbReference type="Gene3D" id="1.10.520.10">
    <property type="match status" value="1"/>
</dbReference>
<evidence type="ECO:0000256" key="7">
    <source>
        <dbReference type="ARBA" id="ARBA00023002"/>
    </source>
</evidence>
<name>Q41371_SPIOL</name>
<dbReference type="PRINTS" id="PR00459">
    <property type="entry name" value="ASPEROXIDASE"/>
</dbReference>
<dbReference type="PROSITE" id="PS00435">
    <property type="entry name" value="PEROXIDASE_1"/>
    <property type="match status" value="1"/>
</dbReference>
<evidence type="ECO:0000256" key="3">
    <source>
        <dbReference type="ARBA" id="ARBA00012940"/>
    </source>
</evidence>
<keyword evidence="5" id="KW-0349">Heme</keyword>
<dbReference type="GO" id="GO:0016688">
    <property type="term" value="F:L-ascorbate peroxidase activity"/>
    <property type="evidence" value="ECO:0007669"/>
    <property type="project" value="UniProtKB-EC"/>
</dbReference>
<reference evidence="10" key="1">
    <citation type="journal article" date="1995" name="FEBS Lett.">
        <title>Cloning and expression of cDNA encoding a new type of ascorbate peroxidase from spinach.</title>
        <authorList>
            <person name="Ishikawa T."/>
            <person name="Sakai K."/>
            <person name="Takeda T."/>
            <person name="Shigeoka S."/>
        </authorList>
    </citation>
    <scope>NUCLEOTIDE SEQUENCE</scope>
    <source>
        <strain evidence="10">Melody</strain>
        <tissue evidence="10">Young leaves</tissue>
    </source>
</reference>
<evidence type="ECO:0000256" key="5">
    <source>
        <dbReference type="ARBA" id="ARBA00022617"/>
    </source>
</evidence>
<keyword evidence="4 10" id="KW-0575">Peroxidase</keyword>
<evidence type="ECO:0000256" key="8">
    <source>
        <dbReference type="ARBA" id="ARBA00023004"/>
    </source>
</evidence>
<dbReference type="SMR" id="Q41371"/>
<dbReference type="InterPro" id="IPR002207">
    <property type="entry name" value="Peroxidase_I"/>
</dbReference>
<keyword evidence="7 10" id="KW-0560">Oxidoreductase</keyword>
<evidence type="ECO:0000256" key="1">
    <source>
        <dbReference type="ARBA" id="ARBA00001970"/>
    </source>
</evidence>
<protein>
    <recommendedName>
        <fullName evidence="3">L-ascorbate peroxidase</fullName>
        <ecNumber evidence="3">1.11.1.11</ecNumber>
    </recommendedName>
</protein>
<accession>Q41371</accession>
<dbReference type="PANTHER" id="PTHR31356:SF38">
    <property type="entry name" value="L-ASCORBATE PEROXIDASE 5, PEROXISOMAL"/>
    <property type="match status" value="1"/>
</dbReference>